<name>A0A8S1HQX9_9PELO</name>
<organism evidence="1 2">
    <name type="scientific">Caenorhabditis auriculariae</name>
    <dbReference type="NCBI Taxonomy" id="2777116"/>
    <lineage>
        <taxon>Eukaryota</taxon>
        <taxon>Metazoa</taxon>
        <taxon>Ecdysozoa</taxon>
        <taxon>Nematoda</taxon>
        <taxon>Chromadorea</taxon>
        <taxon>Rhabditida</taxon>
        <taxon>Rhabditina</taxon>
        <taxon>Rhabditomorpha</taxon>
        <taxon>Rhabditoidea</taxon>
        <taxon>Rhabditidae</taxon>
        <taxon>Peloderinae</taxon>
        <taxon>Caenorhabditis</taxon>
    </lineage>
</organism>
<comment type="caution">
    <text evidence="1">The sequence shown here is derived from an EMBL/GenBank/DDBJ whole genome shotgun (WGS) entry which is preliminary data.</text>
</comment>
<protein>
    <submittedName>
        <fullName evidence="1">Uncharacterized protein</fullName>
    </submittedName>
</protein>
<evidence type="ECO:0000313" key="1">
    <source>
        <dbReference type="EMBL" id="CAD6196886.1"/>
    </source>
</evidence>
<reference evidence="1" key="1">
    <citation type="submission" date="2020-10" db="EMBL/GenBank/DDBJ databases">
        <authorList>
            <person name="Kikuchi T."/>
        </authorList>
    </citation>
    <scope>NUCLEOTIDE SEQUENCE</scope>
    <source>
        <strain evidence="1">NKZ352</strain>
    </source>
</reference>
<sequence>MEAPFAIPNSLAQRINFFPGNPVTLPVTVKFRELTPEPTSVFASLPYIDIRLPSDFFYPFVHSSGENGKIYHLIIIAMISAIL</sequence>
<gene>
    <name evidence="1" type="ORF">CAUJ_LOCUS12797</name>
</gene>
<dbReference type="Proteomes" id="UP000835052">
    <property type="component" value="Unassembled WGS sequence"/>
</dbReference>
<dbReference type="AlphaFoldDB" id="A0A8S1HQX9"/>
<evidence type="ECO:0000313" key="2">
    <source>
        <dbReference type="Proteomes" id="UP000835052"/>
    </source>
</evidence>
<dbReference type="OrthoDB" id="2104337at2759"/>
<proteinExistence type="predicted"/>
<keyword evidence="2" id="KW-1185">Reference proteome</keyword>
<accession>A0A8S1HQX9</accession>
<dbReference type="EMBL" id="CAJGYM010000081">
    <property type="protein sequence ID" value="CAD6196886.1"/>
    <property type="molecule type" value="Genomic_DNA"/>
</dbReference>